<accession>A0A0L0T3I7</accession>
<dbReference type="VEuPathDB" id="FungiDB:AMAG_19899"/>
<organism evidence="1 2">
    <name type="scientific">Allomyces macrogynus (strain ATCC 38327)</name>
    <name type="common">Allomyces javanicus var. macrogynus</name>
    <dbReference type="NCBI Taxonomy" id="578462"/>
    <lineage>
        <taxon>Eukaryota</taxon>
        <taxon>Fungi</taxon>
        <taxon>Fungi incertae sedis</taxon>
        <taxon>Blastocladiomycota</taxon>
        <taxon>Blastocladiomycetes</taxon>
        <taxon>Blastocladiales</taxon>
        <taxon>Blastocladiaceae</taxon>
        <taxon>Allomyces</taxon>
    </lineage>
</organism>
<dbReference type="STRING" id="578462.A0A0L0T3I7"/>
<protein>
    <recommendedName>
        <fullName evidence="3">Alcohol dehydrogenase-like C-terminal domain-containing protein</fullName>
    </recommendedName>
</protein>
<evidence type="ECO:0008006" key="3">
    <source>
        <dbReference type="Google" id="ProtNLM"/>
    </source>
</evidence>
<dbReference type="AlphaFoldDB" id="A0A0L0T3I7"/>
<evidence type="ECO:0000313" key="1">
    <source>
        <dbReference type="EMBL" id="KNE69297.1"/>
    </source>
</evidence>
<gene>
    <name evidence="1" type="ORF">AMAG_19899</name>
</gene>
<dbReference type="Gene3D" id="3.90.180.10">
    <property type="entry name" value="Medium-chain alcohol dehydrogenases, catalytic domain"/>
    <property type="match status" value="1"/>
</dbReference>
<dbReference type="Proteomes" id="UP000054350">
    <property type="component" value="Unassembled WGS sequence"/>
</dbReference>
<dbReference type="OrthoDB" id="10257049at2759"/>
<keyword evidence="2" id="KW-1185">Reference proteome</keyword>
<evidence type="ECO:0000313" key="2">
    <source>
        <dbReference type="Proteomes" id="UP000054350"/>
    </source>
</evidence>
<sequence>MAEPAQVPKVWSALLPWLGEGKLKPVVFERVFNGLDEVKEALTVLGSRGSYGKVVVSLANEESGDEVRAKL</sequence>
<reference evidence="1 2" key="1">
    <citation type="submission" date="2009-11" db="EMBL/GenBank/DDBJ databases">
        <title>Annotation of Allomyces macrogynus ATCC 38327.</title>
        <authorList>
            <consortium name="The Broad Institute Genome Sequencing Platform"/>
            <person name="Russ C."/>
            <person name="Cuomo C."/>
            <person name="Burger G."/>
            <person name="Gray M.W."/>
            <person name="Holland P.W.H."/>
            <person name="King N."/>
            <person name="Lang F.B.F."/>
            <person name="Roger A.J."/>
            <person name="Ruiz-Trillo I."/>
            <person name="Young S.K."/>
            <person name="Zeng Q."/>
            <person name="Gargeya S."/>
            <person name="Fitzgerald M."/>
            <person name="Haas B."/>
            <person name="Abouelleil A."/>
            <person name="Alvarado L."/>
            <person name="Arachchi H.M."/>
            <person name="Berlin A."/>
            <person name="Chapman S.B."/>
            <person name="Gearin G."/>
            <person name="Goldberg J."/>
            <person name="Griggs A."/>
            <person name="Gujja S."/>
            <person name="Hansen M."/>
            <person name="Heiman D."/>
            <person name="Howarth C."/>
            <person name="Larimer J."/>
            <person name="Lui A."/>
            <person name="MacDonald P.J.P."/>
            <person name="McCowen C."/>
            <person name="Montmayeur A."/>
            <person name="Murphy C."/>
            <person name="Neiman D."/>
            <person name="Pearson M."/>
            <person name="Priest M."/>
            <person name="Roberts A."/>
            <person name="Saif S."/>
            <person name="Shea T."/>
            <person name="Sisk P."/>
            <person name="Stolte C."/>
            <person name="Sykes S."/>
            <person name="Wortman J."/>
            <person name="Nusbaum C."/>
            <person name="Birren B."/>
        </authorList>
    </citation>
    <scope>NUCLEOTIDE SEQUENCE [LARGE SCALE GENOMIC DNA]</scope>
    <source>
        <strain evidence="1 2">ATCC 38327</strain>
    </source>
</reference>
<name>A0A0L0T3I7_ALLM3</name>
<proteinExistence type="predicted"/>
<dbReference type="EMBL" id="GG745360">
    <property type="protein sequence ID" value="KNE69297.1"/>
    <property type="molecule type" value="Genomic_DNA"/>
</dbReference>
<dbReference type="Pfam" id="PF13602">
    <property type="entry name" value="ADH_zinc_N_2"/>
    <property type="match status" value="1"/>
</dbReference>
<reference evidence="2" key="2">
    <citation type="submission" date="2009-11" db="EMBL/GenBank/DDBJ databases">
        <title>The Genome Sequence of Allomyces macrogynus strain ATCC 38327.</title>
        <authorList>
            <consortium name="The Broad Institute Genome Sequencing Platform"/>
            <person name="Russ C."/>
            <person name="Cuomo C."/>
            <person name="Shea T."/>
            <person name="Young S.K."/>
            <person name="Zeng Q."/>
            <person name="Koehrsen M."/>
            <person name="Haas B."/>
            <person name="Borodovsky M."/>
            <person name="Guigo R."/>
            <person name="Alvarado L."/>
            <person name="Berlin A."/>
            <person name="Borenstein D."/>
            <person name="Chen Z."/>
            <person name="Engels R."/>
            <person name="Freedman E."/>
            <person name="Gellesch M."/>
            <person name="Goldberg J."/>
            <person name="Griggs A."/>
            <person name="Gujja S."/>
            <person name="Heiman D."/>
            <person name="Hepburn T."/>
            <person name="Howarth C."/>
            <person name="Jen D."/>
            <person name="Larson L."/>
            <person name="Lewis B."/>
            <person name="Mehta T."/>
            <person name="Park D."/>
            <person name="Pearson M."/>
            <person name="Roberts A."/>
            <person name="Saif S."/>
            <person name="Shenoy N."/>
            <person name="Sisk P."/>
            <person name="Stolte C."/>
            <person name="Sykes S."/>
            <person name="Walk T."/>
            <person name="White J."/>
            <person name="Yandava C."/>
            <person name="Burger G."/>
            <person name="Gray M.W."/>
            <person name="Holland P.W.H."/>
            <person name="King N."/>
            <person name="Lang F.B.F."/>
            <person name="Roger A.J."/>
            <person name="Ruiz-Trillo I."/>
            <person name="Lander E."/>
            <person name="Nusbaum C."/>
        </authorList>
    </citation>
    <scope>NUCLEOTIDE SEQUENCE [LARGE SCALE GENOMIC DNA]</scope>
    <source>
        <strain evidence="2">ATCC 38327</strain>
    </source>
</reference>